<protein>
    <submittedName>
        <fullName evidence="2">Uncharacterized protein</fullName>
    </submittedName>
</protein>
<dbReference type="EMBL" id="CAACVG010012040">
    <property type="protein sequence ID" value="VEN59482.1"/>
    <property type="molecule type" value="Genomic_DNA"/>
</dbReference>
<evidence type="ECO:0000256" key="1">
    <source>
        <dbReference type="SAM" id="Coils"/>
    </source>
</evidence>
<dbReference type="OrthoDB" id="6784135at2759"/>
<name>A0A653DIX5_CALMS</name>
<evidence type="ECO:0000313" key="3">
    <source>
        <dbReference type="Proteomes" id="UP000410492"/>
    </source>
</evidence>
<gene>
    <name evidence="2" type="ORF">CALMAC_LOCUS17480</name>
</gene>
<organism evidence="2 3">
    <name type="scientific">Callosobruchus maculatus</name>
    <name type="common">Southern cowpea weevil</name>
    <name type="synonym">Pulse bruchid</name>
    <dbReference type="NCBI Taxonomy" id="64391"/>
    <lineage>
        <taxon>Eukaryota</taxon>
        <taxon>Metazoa</taxon>
        <taxon>Ecdysozoa</taxon>
        <taxon>Arthropoda</taxon>
        <taxon>Hexapoda</taxon>
        <taxon>Insecta</taxon>
        <taxon>Pterygota</taxon>
        <taxon>Neoptera</taxon>
        <taxon>Endopterygota</taxon>
        <taxon>Coleoptera</taxon>
        <taxon>Polyphaga</taxon>
        <taxon>Cucujiformia</taxon>
        <taxon>Chrysomeloidea</taxon>
        <taxon>Chrysomelidae</taxon>
        <taxon>Bruchinae</taxon>
        <taxon>Bruchini</taxon>
        <taxon>Callosobruchus</taxon>
    </lineage>
</organism>
<dbReference type="AlphaFoldDB" id="A0A653DIX5"/>
<feature type="coiled-coil region" evidence="1">
    <location>
        <begin position="1"/>
        <end position="49"/>
    </location>
</feature>
<feature type="coiled-coil region" evidence="1">
    <location>
        <begin position="154"/>
        <end position="244"/>
    </location>
</feature>
<feature type="coiled-coil region" evidence="1">
    <location>
        <begin position="327"/>
        <end position="375"/>
    </location>
</feature>
<sequence length="375" mass="43908">MDHMEKHNEKLQYKLERYLAQIEHLENELHILQKQNDGLEQQLRHSTSQIQNIKAIFQRSKTDYELEILDINHRLLQSEAIIKEAAEAGDILLEDLDSIKKQIKSRSLAVNWNKFKCRGSGLTDLIHLARICINELSKELFNQCNETNLRDKDIQNLQETNSKLQENLKRSIGELNSISLKINDGTLVDVNQMIHEQKYKTLEAEVKVLEEKMENAATKHDQEKKDLLKEIEELVASNRELSEKDKMMEQTKLYLSSVTSENLALHRQIEGLNRVLSESGAGDVFKEMSHAQEQLVYFQSQYHQLLNEKQVWVSQNEHLRLENRNIVEQYEERLRIIQHQLIELQGANEENGTLKQKLEQERQTVTCKYDDAEVT</sequence>
<keyword evidence="1" id="KW-0175">Coiled coil</keyword>
<proteinExistence type="predicted"/>
<dbReference type="Proteomes" id="UP000410492">
    <property type="component" value="Unassembled WGS sequence"/>
</dbReference>
<evidence type="ECO:0000313" key="2">
    <source>
        <dbReference type="EMBL" id="VEN59482.1"/>
    </source>
</evidence>
<keyword evidence="3" id="KW-1185">Reference proteome</keyword>
<reference evidence="2 3" key="1">
    <citation type="submission" date="2019-01" db="EMBL/GenBank/DDBJ databases">
        <authorList>
            <person name="Sayadi A."/>
        </authorList>
    </citation>
    <scope>NUCLEOTIDE SEQUENCE [LARGE SCALE GENOMIC DNA]</scope>
</reference>
<accession>A0A653DIX5</accession>